<feature type="transmembrane region" description="Helical" evidence="10">
    <location>
        <begin position="213"/>
        <end position="237"/>
    </location>
</feature>
<keyword evidence="12" id="KW-1185">Reference proteome</keyword>
<feature type="transmembrane region" description="Helical" evidence="10">
    <location>
        <begin position="116"/>
        <end position="139"/>
    </location>
</feature>
<comment type="subcellular location">
    <subcellularLocation>
        <location evidence="1">Cell membrane</location>
        <topology evidence="1">Multi-pass membrane protein</topology>
    </subcellularLocation>
</comment>
<keyword evidence="2" id="KW-1003">Cell membrane</keyword>
<dbReference type="EMBL" id="JAIFRP010000006">
    <property type="protein sequence ID" value="KAK2588368.1"/>
    <property type="molecule type" value="Genomic_DNA"/>
</dbReference>
<evidence type="ECO:0000256" key="7">
    <source>
        <dbReference type="ARBA" id="ARBA00023136"/>
    </source>
</evidence>
<accession>A0AAD9RZG2</accession>
<comment type="caution">
    <text evidence="11">The sequence shown here is derived from an EMBL/GenBank/DDBJ whole genome shotgun (WGS) entry which is preliminary data.</text>
</comment>
<evidence type="ECO:0000313" key="12">
    <source>
        <dbReference type="Proteomes" id="UP001258017"/>
    </source>
</evidence>
<dbReference type="AlphaFoldDB" id="A0AAD9RZG2"/>
<keyword evidence="7 10" id="KW-0472">Membrane</keyword>
<protein>
    <recommendedName>
        <fullName evidence="13">Odorant receptor</fullName>
    </recommendedName>
</protein>
<evidence type="ECO:0000313" key="11">
    <source>
        <dbReference type="EMBL" id="KAK2588368.1"/>
    </source>
</evidence>
<keyword evidence="8" id="KW-0675">Receptor</keyword>
<proteinExistence type="predicted"/>
<keyword evidence="4 10" id="KW-0812">Transmembrane</keyword>
<feature type="transmembrane region" description="Helical" evidence="10">
    <location>
        <begin position="243"/>
        <end position="265"/>
    </location>
</feature>
<evidence type="ECO:0000256" key="8">
    <source>
        <dbReference type="ARBA" id="ARBA00023170"/>
    </source>
</evidence>
<evidence type="ECO:0000256" key="1">
    <source>
        <dbReference type="ARBA" id="ARBA00004651"/>
    </source>
</evidence>
<dbReference type="GO" id="GO:0004984">
    <property type="term" value="F:olfactory receptor activity"/>
    <property type="evidence" value="ECO:0007669"/>
    <property type="project" value="InterPro"/>
</dbReference>
<dbReference type="PANTHER" id="PTHR21137">
    <property type="entry name" value="ODORANT RECEPTOR"/>
    <property type="match status" value="1"/>
</dbReference>
<dbReference type="GO" id="GO:0005549">
    <property type="term" value="F:odorant binding"/>
    <property type="evidence" value="ECO:0007669"/>
    <property type="project" value="InterPro"/>
</dbReference>
<organism evidence="11 12">
    <name type="scientific">Odynerus spinipes</name>
    <dbReference type="NCBI Taxonomy" id="1348599"/>
    <lineage>
        <taxon>Eukaryota</taxon>
        <taxon>Metazoa</taxon>
        <taxon>Ecdysozoa</taxon>
        <taxon>Arthropoda</taxon>
        <taxon>Hexapoda</taxon>
        <taxon>Insecta</taxon>
        <taxon>Pterygota</taxon>
        <taxon>Neoptera</taxon>
        <taxon>Endopterygota</taxon>
        <taxon>Hymenoptera</taxon>
        <taxon>Apocrita</taxon>
        <taxon>Aculeata</taxon>
        <taxon>Vespoidea</taxon>
        <taxon>Vespidae</taxon>
        <taxon>Eumeninae</taxon>
        <taxon>Odynerus</taxon>
    </lineage>
</organism>
<keyword evidence="5" id="KW-0552">Olfaction</keyword>
<sequence>MTTMIAMMKAAAFWYNGKSMKILLSSMEEDRKKADTEENFAILRQQFSKLFSEKNSDFQAKLAQAVKKYDVLTRYAGTIEERFNGLLLVQMVCCTGQLCVQSFQAILALVDQKEGFLLVHLLFLAVYTSGVMVHIYLYCYIGQKLFTETTEIADAVYECECGQVLFFQSRTFLQHLENIDGRDLQAELARIVKKHDTLNRFANIIEERFNGMLLMQMLGCTVQLCVQCFQAILSLTVEKNGFFLVQISFLALYISYVLLQVYLYCYIGERLFSESTEIANAAYECDCHALFSDILKTSMGYLSVLYAMRTNEEE</sequence>
<dbReference type="Pfam" id="PF02949">
    <property type="entry name" value="7tm_6"/>
    <property type="match status" value="2"/>
</dbReference>
<evidence type="ECO:0000256" key="5">
    <source>
        <dbReference type="ARBA" id="ARBA00022725"/>
    </source>
</evidence>
<dbReference type="PANTHER" id="PTHR21137:SF35">
    <property type="entry name" value="ODORANT RECEPTOR 19A-RELATED"/>
    <property type="match status" value="1"/>
</dbReference>
<evidence type="ECO:0000256" key="2">
    <source>
        <dbReference type="ARBA" id="ARBA00022475"/>
    </source>
</evidence>
<feature type="transmembrane region" description="Helical" evidence="10">
    <location>
        <begin position="86"/>
        <end position="110"/>
    </location>
</feature>
<reference evidence="11" key="1">
    <citation type="submission" date="2021-08" db="EMBL/GenBank/DDBJ databases">
        <authorList>
            <person name="Misof B."/>
            <person name="Oliver O."/>
            <person name="Podsiadlowski L."/>
            <person name="Donath A."/>
            <person name="Peters R."/>
            <person name="Mayer C."/>
            <person name="Rust J."/>
            <person name="Gunkel S."/>
            <person name="Lesny P."/>
            <person name="Martin S."/>
            <person name="Oeyen J.P."/>
            <person name="Petersen M."/>
            <person name="Panagiotis P."/>
            <person name="Wilbrandt J."/>
            <person name="Tanja T."/>
        </authorList>
    </citation>
    <scope>NUCLEOTIDE SEQUENCE</scope>
    <source>
        <strain evidence="11">GBR_01_08_01A</strain>
        <tissue evidence="11">Thorax + abdomen</tissue>
    </source>
</reference>
<reference evidence="11" key="2">
    <citation type="journal article" date="2023" name="Commun. Biol.">
        <title>Intrasexual cuticular hydrocarbon dimorphism in a wasp sheds light on hydrocarbon biosynthesis genes in Hymenoptera.</title>
        <authorList>
            <person name="Moris V.C."/>
            <person name="Podsiadlowski L."/>
            <person name="Martin S."/>
            <person name="Oeyen J.P."/>
            <person name="Donath A."/>
            <person name="Petersen M."/>
            <person name="Wilbrandt J."/>
            <person name="Misof B."/>
            <person name="Liedtke D."/>
            <person name="Thamm M."/>
            <person name="Scheiner R."/>
            <person name="Schmitt T."/>
            <person name="Niehuis O."/>
        </authorList>
    </citation>
    <scope>NUCLEOTIDE SEQUENCE</scope>
    <source>
        <strain evidence="11">GBR_01_08_01A</strain>
    </source>
</reference>
<evidence type="ECO:0000256" key="10">
    <source>
        <dbReference type="SAM" id="Phobius"/>
    </source>
</evidence>
<name>A0AAD9RZG2_9HYME</name>
<keyword evidence="6 10" id="KW-1133">Transmembrane helix</keyword>
<dbReference type="Proteomes" id="UP001258017">
    <property type="component" value="Unassembled WGS sequence"/>
</dbReference>
<dbReference type="GO" id="GO:0007165">
    <property type="term" value="P:signal transduction"/>
    <property type="evidence" value="ECO:0007669"/>
    <property type="project" value="UniProtKB-KW"/>
</dbReference>
<evidence type="ECO:0000256" key="3">
    <source>
        <dbReference type="ARBA" id="ARBA00022606"/>
    </source>
</evidence>
<keyword evidence="9" id="KW-0807">Transducer</keyword>
<dbReference type="GO" id="GO:0005886">
    <property type="term" value="C:plasma membrane"/>
    <property type="evidence" value="ECO:0007669"/>
    <property type="project" value="UniProtKB-SubCell"/>
</dbReference>
<evidence type="ECO:0000256" key="4">
    <source>
        <dbReference type="ARBA" id="ARBA00022692"/>
    </source>
</evidence>
<keyword evidence="3" id="KW-0716">Sensory transduction</keyword>
<evidence type="ECO:0000256" key="9">
    <source>
        <dbReference type="ARBA" id="ARBA00023224"/>
    </source>
</evidence>
<evidence type="ECO:0008006" key="13">
    <source>
        <dbReference type="Google" id="ProtNLM"/>
    </source>
</evidence>
<evidence type="ECO:0000256" key="6">
    <source>
        <dbReference type="ARBA" id="ARBA00022989"/>
    </source>
</evidence>
<gene>
    <name evidence="11" type="ORF">KPH14_004382</name>
</gene>
<dbReference type="InterPro" id="IPR004117">
    <property type="entry name" value="7tm6_olfct_rcpt"/>
</dbReference>